<evidence type="ECO:0000313" key="3">
    <source>
        <dbReference type="Proteomes" id="UP000626109"/>
    </source>
</evidence>
<evidence type="ECO:0000259" key="1">
    <source>
        <dbReference type="Pfam" id="PF00481"/>
    </source>
</evidence>
<protein>
    <recommendedName>
        <fullName evidence="1">PPM-type phosphatase domain-containing protein</fullName>
    </recommendedName>
</protein>
<accession>A0A813L938</accession>
<feature type="non-terminal residue" evidence="2">
    <location>
        <position position="1"/>
    </location>
</feature>
<dbReference type="AlphaFoldDB" id="A0A813L938"/>
<sequence>MKNPLFFLDMPAACFALFDGIRGGAAVEYCSKHFHTKLLPQLSASLTFWTDGDIKDLLVSILAELDVQIVQQPGCCWEGVSVAIALLLGDRLIVANLGGTHAL</sequence>
<proteinExistence type="predicted"/>
<dbReference type="Pfam" id="PF00481">
    <property type="entry name" value="PP2C"/>
    <property type="match status" value="1"/>
</dbReference>
<dbReference type="Gene3D" id="3.60.40.10">
    <property type="entry name" value="PPM-type phosphatase domain"/>
    <property type="match status" value="1"/>
</dbReference>
<feature type="domain" description="PPM-type phosphatase" evidence="1">
    <location>
        <begin position="10"/>
        <end position="102"/>
    </location>
</feature>
<gene>
    <name evidence="2" type="ORF">PGLA2088_LOCUS39980</name>
</gene>
<organism evidence="2 3">
    <name type="scientific">Polarella glacialis</name>
    <name type="common">Dinoflagellate</name>
    <dbReference type="NCBI Taxonomy" id="89957"/>
    <lineage>
        <taxon>Eukaryota</taxon>
        <taxon>Sar</taxon>
        <taxon>Alveolata</taxon>
        <taxon>Dinophyceae</taxon>
        <taxon>Suessiales</taxon>
        <taxon>Suessiaceae</taxon>
        <taxon>Polarella</taxon>
    </lineage>
</organism>
<comment type="caution">
    <text evidence="2">The sequence shown here is derived from an EMBL/GenBank/DDBJ whole genome shotgun (WGS) entry which is preliminary data.</text>
</comment>
<dbReference type="Proteomes" id="UP000626109">
    <property type="component" value="Unassembled WGS sequence"/>
</dbReference>
<dbReference type="SUPFAM" id="SSF81606">
    <property type="entry name" value="PP2C-like"/>
    <property type="match status" value="1"/>
</dbReference>
<reference evidence="2" key="1">
    <citation type="submission" date="2021-02" db="EMBL/GenBank/DDBJ databases">
        <authorList>
            <person name="Dougan E. K."/>
            <person name="Rhodes N."/>
            <person name="Thang M."/>
            <person name="Chan C."/>
        </authorList>
    </citation>
    <scope>NUCLEOTIDE SEQUENCE</scope>
</reference>
<name>A0A813L938_POLGL</name>
<dbReference type="EMBL" id="CAJNNW010033346">
    <property type="protein sequence ID" value="CAE8718258.1"/>
    <property type="molecule type" value="Genomic_DNA"/>
</dbReference>
<evidence type="ECO:0000313" key="2">
    <source>
        <dbReference type="EMBL" id="CAE8718258.1"/>
    </source>
</evidence>
<dbReference type="InterPro" id="IPR001932">
    <property type="entry name" value="PPM-type_phosphatase-like_dom"/>
</dbReference>
<dbReference type="InterPro" id="IPR036457">
    <property type="entry name" value="PPM-type-like_dom_sf"/>
</dbReference>